<reference evidence="1 2" key="1">
    <citation type="journal article" date="2016" name="Front. Microbiol.">
        <title>Comparative Genomics Analysis of Streptomyces Species Reveals Their Adaptation to the Marine Environment and Their Diversity at the Genomic Level.</title>
        <authorList>
            <person name="Tian X."/>
            <person name="Zhang Z."/>
            <person name="Yang T."/>
            <person name="Chen M."/>
            <person name="Li J."/>
            <person name="Chen F."/>
            <person name="Yang J."/>
            <person name="Li W."/>
            <person name="Zhang B."/>
            <person name="Zhang Z."/>
            <person name="Wu J."/>
            <person name="Zhang C."/>
            <person name="Long L."/>
            <person name="Xiao J."/>
        </authorList>
    </citation>
    <scope>NUCLEOTIDE SEQUENCE [LARGE SCALE GENOMIC DNA]</scope>
    <source>
        <strain evidence="1 2">SCSIO M10379</strain>
    </source>
</reference>
<evidence type="ECO:0000313" key="1">
    <source>
        <dbReference type="EMBL" id="OEV01857.1"/>
    </source>
</evidence>
<dbReference type="Proteomes" id="UP000175829">
    <property type="component" value="Unassembled WGS sequence"/>
</dbReference>
<sequence length="68" mass="7505">MAGEDRSTALLGRVEEILVAHFPDSPAFEEPAEPLSLFRPVPGRPATASGTCVRHFRVRYTGRIPWKG</sequence>
<dbReference type="EMBL" id="LJGV01000021">
    <property type="protein sequence ID" value="OEV01857.1"/>
    <property type="molecule type" value="Genomic_DNA"/>
</dbReference>
<gene>
    <name evidence="1" type="ORF">AN217_00690</name>
</gene>
<name>A0A1E7KDB0_9ACTN</name>
<dbReference type="AlphaFoldDB" id="A0A1E7KDB0"/>
<organism evidence="1 2">
    <name type="scientific">Streptomyces qinglanensis</name>
    <dbReference type="NCBI Taxonomy" id="943816"/>
    <lineage>
        <taxon>Bacteria</taxon>
        <taxon>Bacillati</taxon>
        <taxon>Actinomycetota</taxon>
        <taxon>Actinomycetes</taxon>
        <taxon>Kitasatosporales</taxon>
        <taxon>Streptomycetaceae</taxon>
        <taxon>Streptomyces</taxon>
    </lineage>
</organism>
<dbReference type="PATRIC" id="fig|943816.4.peg.5215"/>
<proteinExistence type="predicted"/>
<evidence type="ECO:0000313" key="2">
    <source>
        <dbReference type="Proteomes" id="UP000175829"/>
    </source>
</evidence>
<protein>
    <submittedName>
        <fullName evidence="1">Uncharacterized protein</fullName>
    </submittedName>
</protein>
<accession>A0A1E7KDB0</accession>
<comment type="caution">
    <text evidence="1">The sequence shown here is derived from an EMBL/GenBank/DDBJ whole genome shotgun (WGS) entry which is preliminary data.</text>
</comment>